<sequence length="65" mass="7252">MKIIFYTPFKKEIELSGNKTVKQLAQELNFSLESHVVLKNGKMVTPDELIKDEDTVEVLSAISGG</sequence>
<dbReference type="EMBL" id="LOHZ01000015">
    <property type="protein sequence ID" value="KYO68671.1"/>
    <property type="molecule type" value="Genomic_DNA"/>
</dbReference>
<dbReference type="Gene3D" id="3.10.20.30">
    <property type="match status" value="1"/>
</dbReference>
<evidence type="ECO:0008006" key="3">
    <source>
        <dbReference type="Google" id="ProtNLM"/>
    </source>
</evidence>
<dbReference type="STRING" id="520767.ATZ99_01800"/>
<dbReference type="RefSeq" id="WP_068747372.1">
    <property type="nucleotide sequence ID" value="NZ_LOHZ01000015.1"/>
</dbReference>
<gene>
    <name evidence="1" type="ORF">ATZ99_01800</name>
</gene>
<accession>A0A162N1I8</accession>
<evidence type="ECO:0000313" key="2">
    <source>
        <dbReference type="Proteomes" id="UP000075737"/>
    </source>
</evidence>
<name>A0A162N1I8_9FIRM</name>
<reference evidence="1 2" key="1">
    <citation type="submission" date="2015-12" db="EMBL/GenBank/DDBJ databases">
        <title>Draft genome of Thermovenabulum gondwanense isolated from a red thermophilic microbial mat colonisisng an outflow channel of a bore well.</title>
        <authorList>
            <person name="Patel B.K."/>
        </authorList>
    </citation>
    <scope>NUCLEOTIDE SEQUENCE [LARGE SCALE GENOMIC DNA]</scope>
    <source>
        <strain evidence="1 2">R270</strain>
    </source>
</reference>
<dbReference type="SUPFAM" id="SSF54285">
    <property type="entry name" value="MoaD/ThiS"/>
    <property type="match status" value="1"/>
</dbReference>
<organism evidence="1 2">
    <name type="scientific">Thermovenabulum gondwanense</name>
    <dbReference type="NCBI Taxonomy" id="520767"/>
    <lineage>
        <taxon>Bacteria</taxon>
        <taxon>Bacillati</taxon>
        <taxon>Bacillota</taxon>
        <taxon>Clostridia</taxon>
        <taxon>Thermosediminibacterales</taxon>
        <taxon>Thermosediminibacteraceae</taxon>
        <taxon>Thermovenabulum</taxon>
    </lineage>
</organism>
<dbReference type="Pfam" id="PF02597">
    <property type="entry name" value="ThiS"/>
    <property type="match status" value="1"/>
</dbReference>
<dbReference type="OrthoDB" id="1716759at2"/>
<keyword evidence="2" id="KW-1185">Reference proteome</keyword>
<comment type="caution">
    <text evidence="1">The sequence shown here is derived from an EMBL/GenBank/DDBJ whole genome shotgun (WGS) entry which is preliminary data.</text>
</comment>
<dbReference type="InterPro" id="IPR012675">
    <property type="entry name" value="Beta-grasp_dom_sf"/>
</dbReference>
<dbReference type="Proteomes" id="UP000075737">
    <property type="component" value="Unassembled WGS sequence"/>
</dbReference>
<proteinExistence type="predicted"/>
<protein>
    <recommendedName>
        <fullName evidence="3">Sulfur carrier protein ThiS</fullName>
    </recommendedName>
</protein>
<dbReference type="InterPro" id="IPR003749">
    <property type="entry name" value="ThiS/MoaD-like"/>
</dbReference>
<dbReference type="AlphaFoldDB" id="A0A162N1I8"/>
<dbReference type="InterPro" id="IPR016155">
    <property type="entry name" value="Mopterin_synth/thiamin_S_b"/>
</dbReference>
<dbReference type="CDD" id="cd17506">
    <property type="entry name" value="Ubl_SAMP2_like"/>
    <property type="match status" value="1"/>
</dbReference>
<evidence type="ECO:0000313" key="1">
    <source>
        <dbReference type="EMBL" id="KYO68671.1"/>
    </source>
</evidence>